<feature type="transmembrane region" description="Helical" evidence="1">
    <location>
        <begin position="95"/>
        <end position="117"/>
    </location>
</feature>
<keyword evidence="4" id="KW-1185">Reference proteome</keyword>
<feature type="transmembrane region" description="Helical" evidence="1">
    <location>
        <begin position="224"/>
        <end position="244"/>
    </location>
</feature>
<sequence>MDPSTAEYLLANLPLPIWVEQKVVANCLQAAISTALIVDYIETLPAEVTYVWAAPWTMIKVLFLLARYSPFVTASLVIAYSFTESADTLASTCDTLVGFAGMFVVVNIALSEAIFFARIYALSGRSRHMLFYLSFQWIAVHLTQFVMMGIVVKSLTYPIIPHVTARVGCFGFPLPRLIPAIQALFSLSMFSGGVLLLIMGYLGFQRFRHARASNLMNIYFRDGILYFLALASLAIVNIVLGVYITGPSNFVIGECQGILYSMLSCRLLLHMRHVGNKSTATQFSDRNQLGRACPNPEQLTMEPVKFVSVRSVPLTDSELGAATKKASEYL</sequence>
<gene>
    <name evidence="3" type="ORF">FA15DRAFT_760982</name>
</gene>
<protein>
    <recommendedName>
        <fullName evidence="2">DUF6533 domain-containing protein</fullName>
    </recommendedName>
</protein>
<dbReference type="Pfam" id="PF20151">
    <property type="entry name" value="DUF6533"/>
    <property type="match status" value="1"/>
</dbReference>
<proteinExistence type="predicted"/>
<feature type="domain" description="DUF6533" evidence="2">
    <location>
        <begin position="27"/>
        <end position="71"/>
    </location>
</feature>
<keyword evidence="1" id="KW-0812">Transmembrane</keyword>
<dbReference type="AlphaFoldDB" id="A0A5C3KCL6"/>
<feature type="transmembrane region" description="Helical" evidence="1">
    <location>
        <begin position="61"/>
        <end position="83"/>
    </location>
</feature>
<evidence type="ECO:0000256" key="1">
    <source>
        <dbReference type="SAM" id="Phobius"/>
    </source>
</evidence>
<evidence type="ECO:0000259" key="2">
    <source>
        <dbReference type="Pfam" id="PF20151"/>
    </source>
</evidence>
<dbReference type="EMBL" id="ML210478">
    <property type="protein sequence ID" value="TFK17658.1"/>
    <property type="molecule type" value="Genomic_DNA"/>
</dbReference>
<name>A0A5C3KCL6_COPMA</name>
<feature type="transmembrane region" description="Helical" evidence="1">
    <location>
        <begin position="129"/>
        <end position="152"/>
    </location>
</feature>
<dbReference type="Proteomes" id="UP000307440">
    <property type="component" value="Unassembled WGS sequence"/>
</dbReference>
<keyword evidence="1" id="KW-1133">Transmembrane helix</keyword>
<organism evidence="3 4">
    <name type="scientific">Coprinopsis marcescibilis</name>
    <name type="common">Agaric fungus</name>
    <name type="synonym">Psathyrella marcescibilis</name>
    <dbReference type="NCBI Taxonomy" id="230819"/>
    <lineage>
        <taxon>Eukaryota</taxon>
        <taxon>Fungi</taxon>
        <taxon>Dikarya</taxon>
        <taxon>Basidiomycota</taxon>
        <taxon>Agaricomycotina</taxon>
        <taxon>Agaricomycetes</taxon>
        <taxon>Agaricomycetidae</taxon>
        <taxon>Agaricales</taxon>
        <taxon>Agaricineae</taxon>
        <taxon>Psathyrellaceae</taxon>
        <taxon>Coprinopsis</taxon>
    </lineage>
</organism>
<evidence type="ECO:0000313" key="4">
    <source>
        <dbReference type="Proteomes" id="UP000307440"/>
    </source>
</evidence>
<accession>A0A5C3KCL6</accession>
<feature type="transmembrane region" description="Helical" evidence="1">
    <location>
        <begin position="180"/>
        <end position="204"/>
    </location>
</feature>
<evidence type="ECO:0000313" key="3">
    <source>
        <dbReference type="EMBL" id="TFK17658.1"/>
    </source>
</evidence>
<feature type="transmembrane region" description="Helical" evidence="1">
    <location>
        <begin position="250"/>
        <end position="269"/>
    </location>
</feature>
<keyword evidence="1" id="KW-0472">Membrane</keyword>
<dbReference type="OrthoDB" id="3350812at2759"/>
<reference evidence="3 4" key="1">
    <citation type="journal article" date="2019" name="Nat. Ecol. Evol.">
        <title>Megaphylogeny resolves global patterns of mushroom evolution.</title>
        <authorList>
            <person name="Varga T."/>
            <person name="Krizsan K."/>
            <person name="Foldi C."/>
            <person name="Dima B."/>
            <person name="Sanchez-Garcia M."/>
            <person name="Sanchez-Ramirez S."/>
            <person name="Szollosi G.J."/>
            <person name="Szarkandi J.G."/>
            <person name="Papp V."/>
            <person name="Albert L."/>
            <person name="Andreopoulos W."/>
            <person name="Angelini C."/>
            <person name="Antonin V."/>
            <person name="Barry K.W."/>
            <person name="Bougher N.L."/>
            <person name="Buchanan P."/>
            <person name="Buyck B."/>
            <person name="Bense V."/>
            <person name="Catcheside P."/>
            <person name="Chovatia M."/>
            <person name="Cooper J."/>
            <person name="Damon W."/>
            <person name="Desjardin D."/>
            <person name="Finy P."/>
            <person name="Geml J."/>
            <person name="Haridas S."/>
            <person name="Hughes K."/>
            <person name="Justo A."/>
            <person name="Karasinski D."/>
            <person name="Kautmanova I."/>
            <person name="Kiss B."/>
            <person name="Kocsube S."/>
            <person name="Kotiranta H."/>
            <person name="LaButti K.M."/>
            <person name="Lechner B.E."/>
            <person name="Liimatainen K."/>
            <person name="Lipzen A."/>
            <person name="Lukacs Z."/>
            <person name="Mihaltcheva S."/>
            <person name="Morgado L.N."/>
            <person name="Niskanen T."/>
            <person name="Noordeloos M.E."/>
            <person name="Ohm R.A."/>
            <person name="Ortiz-Santana B."/>
            <person name="Ovrebo C."/>
            <person name="Racz N."/>
            <person name="Riley R."/>
            <person name="Savchenko A."/>
            <person name="Shiryaev A."/>
            <person name="Soop K."/>
            <person name="Spirin V."/>
            <person name="Szebenyi C."/>
            <person name="Tomsovsky M."/>
            <person name="Tulloss R.E."/>
            <person name="Uehling J."/>
            <person name="Grigoriev I.V."/>
            <person name="Vagvolgyi C."/>
            <person name="Papp T."/>
            <person name="Martin F.M."/>
            <person name="Miettinen O."/>
            <person name="Hibbett D.S."/>
            <person name="Nagy L.G."/>
        </authorList>
    </citation>
    <scope>NUCLEOTIDE SEQUENCE [LARGE SCALE GENOMIC DNA]</scope>
    <source>
        <strain evidence="3 4">CBS 121175</strain>
    </source>
</reference>
<dbReference type="InterPro" id="IPR045340">
    <property type="entry name" value="DUF6533"/>
</dbReference>